<name>A0AAV4Z2K4_9HYPH</name>
<evidence type="ECO:0000313" key="3">
    <source>
        <dbReference type="EMBL" id="GJD38205.1"/>
    </source>
</evidence>
<keyword evidence="2" id="KW-0732">Signal</keyword>
<comment type="caution">
    <text evidence="3">The sequence shown here is derived from an EMBL/GenBank/DDBJ whole genome shotgun (WGS) entry which is preliminary data.</text>
</comment>
<evidence type="ECO:0000256" key="1">
    <source>
        <dbReference type="SAM" id="MobiDB-lite"/>
    </source>
</evidence>
<reference evidence="3" key="2">
    <citation type="submission" date="2021-08" db="EMBL/GenBank/DDBJ databases">
        <authorList>
            <person name="Tani A."/>
            <person name="Ola A."/>
            <person name="Ogura Y."/>
            <person name="Katsura K."/>
            <person name="Hayashi T."/>
        </authorList>
    </citation>
    <scope>NUCLEOTIDE SEQUENCE</scope>
    <source>
        <strain evidence="3">DSM 21893</strain>
    </source>
</reference>
<evidence type="ECO:0000313" key="4">
    <source>
        <dbReference type="Proteomes" id="UP001055307"/>
    </source>
</evidence>
<dbReference type="RefSeq" id="WP_238253757.1">
    <property type="nucleotide sequence ID" value="NZ_BPQF01000005.1"/>
</dbReference>
<dbReference type="EMBL" id="BPQF01000005">
    <property type="protein sequence ID" value="GJD38205.1"/>
    <property type="molecule type" value="Genomic_DNA"/>
</dbReference>
<evidence type="ECO:0000256" key="2">
    <source>
        <dbReference type="SAM" id="SignalP"/>
    </source>
</evidence>
<protein>
    <recommendedName>
        <fullName evidence="5">Small secreted protein</fullName>
    </recommendedName>
</protein>
<dbReference type="AlphaFoldDB" id="A0AAV4Z2K4"/>
<feature type="chain" id="PRO_5043797730" description="Small secreted protein" evidence="2">
    <location>
        <begin position="28"/>
        <end position="193"/>
    </location>
</feature>
<feature type="compositionally biased region" description="Low complexity" evidence="1">
    <location>
        <begin position="31"/>
        <end position="42"/>
    </location>
</feature>
<organism evidence="3 4">
    <name type="scientific">Methylobacterium bullatum</name>
    <dbReference type="NCBI Taxonomy" id="570505"/>
    <lineage>
        <taxon>Bacteria</taxon>
        <taxon>Pseudomonadati</taxon>
        <taxon>Pseudomonadota</taxon>
        <taxon>Alphaproteobacteria</taxon>
        <taxon>Hyphomicrobiales</taxon>
        <taxon>Methylobacteriaceae</taxon>
        <taxon>Methylobacterium</taxon>
    </lineage>
</organism>
<keyword evidence="4" id="KW-1185">Reference proteome</keyword>
<dbReference type="Proteomes" id="UP001055307">
    <property type="component" value="Unassembled WGS sequence"/>
</dbReference>
<reference evidence="3" key="1">
    <citation type="journal article" date="2016" name="Front. Microbiol.">
        <title>Genome Sequence of the Piezophilic, Mesophilic Sulfate-Reducing Bacterium Desulfovibrio indicus J2T.</title>
        <authorList>
            <person name="Cao J."/>
            <person name="Maignien L."/>
            <person name="Shao Z."/>
            <person name="Alain K."/>
            <person name="Jebbar M."/>
        </authorList>
    </citation>
    <scope>NUCLEOTIDE SEQUENCE</scope>
    <source>
        <strain evidence="3">DSM 21893</strain>
    </source>
</reference>
<feature type="region of interest" description="Disordered" evidence="1">
    <location>
        <begin position="31"/>
        <end position="52"/>
    </location>
</feature>
<feature type="signal peptide" evidence="2">
    <location>
        <begin position="1"/>
        <end position="27"/>
    </location>
</feature>
<accession>A0AAV4Z2K4</accession>
<gene>
    <name evidence="3" type="ORF">OICFNHDK_0649</name>
</gene>
<evidence type="ECO:0008006" key="5">
    <source>
        <dbReference type="Google" id="ProtNLM"/>
    </source>
</evidence>
<sequence>MSRTTRALLAASLAFGTSALVSQVSFAQAPQKAPAPAKAAPAAPAPAPEEQKEVALTQALIDGLVAAQPELAKLPAGNADKPDPKVQAQAVAIAKKNGFASVDDLQDAADSVEAVLDGVDPETKTYVGVVPLLKKQVAAIEADTKMKPKDKAAALKDINEAIAAGEPTKPSDGNIALVTKNIDKLGQMAGGGQ</sequence>
<proteinExistence type="predicted"/>